<dbReference type="RefSeq" id="XP_009016058.1">
    <property type="nucleotide sequence ID" value="XM_009017810.1"/>
</dbReference>
<feature type="compositionally biased region" description="Acidic residues" evidence="10">
    <location>
        <begin position="45"/>
        <end position="54"/>
    </location>
</feature>
<dbReference type="HOGENOM" id="CLU_266810_0_0_1"/>
<dbReference type="GO" id="GO:0005879">
    <property type="term" value="C:axonemal microtubule"/>
    <property type="evidence" value="ECO:0000318"/>
    <property type="project" value="GO_Central"/>
</dbReference>
<feature type="compositionally biased region" description="Basic and acidic residues" evidence="10">
    <location>
        <begin position="378"/>
        <end position="389"/>
    </location>
</feature>
<evidence type="ECO:0000256" key="8">
    <source>
        <dbReference type="ARBA" id="ARBA00023212"/>
    </source>
</evidence>
<evidence type="ECO:0000256" key="2">
    <source>
        <dbReference type="ARBA" id="ARBA00009485"/>
    </source>
</evidence>
<evidence type="ECO:0000256" key="3">
    <source>
        <dbReference type="ARBA" id="ARBA00021406"/>
    </source>
</evidence>
<evidence type="ECO:0000256" key="9">
    <source>
        <dbReference type="SAM" id="Coils"/>
    </source>
</evidence>
<feature type="region of interest" description="Disordered" evidence="10">
    <location>
        <begin position="501"/>
        <end position="570"/>
    </location>
</feature>
<comment type="similarity">
    <text evidence="2">Belongs to the CEP162 family.</text>
</comment>
<name>T1FQ02_HELRO</name>
<feature type="coiled-coil region" evidence="9">
    <location>
        <begin position="688"/>
        <end position="715"/>
    </location>
</feature>
<sequence>MQQSISSSDVSLDTGRLNKALDGIDDDVNDDDDVATKLIKKFEDHNDDDNDEDDTYRGETNNSKRNKFMKVQKVSSKTYDENFQSTIKSGEYQSDVRIDDKEKYFKALEERHMNASPLNFSLLNQQFENTDSTTLNTSNFLDLIEEKQQQQLQRLKQHQKQQPNEKVDNDIETMHINIGDDFTQQKRNDDGDNDDDDEDDDDGKTETMKKNAEHDDLNISGVSTAASETSVSVVSSREMRNKILSDLNKKHKQANDTSAAAVAVTAVTTTVAATIATTTTAVFTATNISSTDEAYLKSNKMNDNKEDDGDDDEDDDGGLSQTVENRYKSNDDDVKDDDVNVAGDTGRKNIINIMKAIKPSPRLSLTRNKLLSGMSVNRENDGYGDDRHNLTTPRFTTTTTSVTSTTAKTGKSVISPSMRTLPTATKSKLSAVKSVTKSKTAATSKSLMTTQTSTKDTKVQSVTAKGLENNKTSPNDSSNNKTTLATKANATTYKVLQPVTLQQQQPSISSNGNEITLKQRRLRDDNKQVDSNNYPDDDDDNKNDDDDYNYDDEKFSDIDDDDDSNLKMAPKESADFEKILKEQERLLRGYQEENEKLYKQLKTFKTERDNKKDELERENLLLKKDLDRLKIQPLNSVASSTKTLKIDKTKQHQIDQQQQQQLLLQQIQQYKNNEKLYQDKIFYLEVELECAKVEKANLKKEMDKLRVRLNGKSKELLDLQTSILHNATNRRSRTHQASSSPPQSHKQRQQQLQPSSSVSPPRANTNNISSSNNDIKLQQLPSSFSQNDNVISYYESKIEMMARESAERERKSEESFKQLYDQHLIIKKQYEEHLKDLEDELEYYRYYPPQPTIATKSSSLPPNPDDGGDDDVYKDDGDHHRDHHHGEQRRLAVDRVKKVENEVESLKREIADYKKLTKQDDKDNISNKKTTVTEKKVIKSATDKKSNDDDDDNFHHHHRRRDDGNDVGGNDNRLQTHLVDDGNDDKKILMGNAEKYRETVVKLSDENNLLKNKLALLSQEHELDMNRMRSTYMTVQLNDKSRIQSLEIAIKNLKDQLSIKVSEVEILSNVQQRNKSLEESLAALKEELVEAKMNHTPKKQYEQLKARVNELSQRLTSREQLLETILKTTNTAQQQPTSNNYSNAVDAANLISQIEETNKWKVVVLEKSREIDYFRQQLDVILEFLRSLKMQGIKLPDNIGGTFPLHNFSTNQSIAKQFSEPNAKVFSQLPYQFSMNQPIT</sequence>
<keyword evidence="6" id="KW-0970">Cilium biogenesis/degradation</keyword>
<feature type="compositionally biased region" description="Low complexity" evidence="10">
    <location>
        <begin position="220"/>
        <end position="233"/>
    </location>
</feature>
<dbReference type="OMA" id="ETMHINI"/>
<dbReference type="EMBL" id="KB096324">
    <property type="protein sequence ID" value="ESO06690.1"/>
    <property type="molecule type" value="Genomic_DNA"/>
</dbReference>
<feature type="region of interest" description="Disordered" evidence="10">
    <location>
        <begin position="40"/>
        <end position="68"/>
    </location>
</feature>
<comment type="subcellular location">
    <subcellularLocation>
        <location evidence="1">Cytoplasm</location>
        <location evidence="1">Cytoskeleton</location>
        <location evidence="1">Microtubule organizing center</location>
        <location evidence="1">Centrosome</location>
        <location evidence="1">Centriole</location>
    </subcellularLocation>
</comment>
<feature type="region of interest" description="Disordered" evidence="10">
    <location>
        <begin position="440"/>
        <end position="483"/>
    </location>
</feature>
<evidence type="ECO:0000256" key="5">
    <source>
        <dbReference type="ARBA" id="ARBA00022701"/>
    </source>
</evidence>
<evidence type="ECO:0000256" key="1">
    <source>
        <dbReference type="ARBA" id="ARBA00004114"/>
    </source>
</evidence>
<feature type="compositionally biased region" description="Acidic residues" evidence="10">
    <location>
        <begin position="305"/>
        <end position="317"/>
    </location>
</feature>
<dbReference type="PANTHER" id="PTHR34031:SF1">
    <property type="entry name" value="CENTROSOMAL PROTEIN OF 162 KDA"/>
    <property type="match status" value="1"/>
</dbReference>
<feature type="region of interest" description="Disordered" evidence="10">
    <location>
        <begin position="376"/>
        <end position="399"/>
    </location>
</feature>
<dbReference type="AlphaFoldDB" id="T1FQ02"/>
<feature type="region of interest" description="Disordered" evidence="10">
    <location>
        <begin position="726"/>
        <end position="782"/>
    </location>
</feature>
<feature type="coiled-coil region" evidence="9">
    <location>
        <begin position="573"/>
        <end position="632"/>
    </location>
</feature>
<dbReference type="GO" id="GO:0060271">
    <property type="term" value="P:cilium assembly"/>
    <property type="evidence" value="ECO:0000318"/>
    <property type="project" value="GO_Central"/>
</dbReference>
<feature type="region of interest" description="Disordered" evidence="10">
    <location>
        <begin position="850"/>
        <end position="896"/>
    </location>
</feature>
<dbReference type="EMBL" id="AMQM01000683">
    <property type="status" value="NOT_ANNOTATED_CDS"/>
    <property type="molecule type" value="Genomic_DNA"/>
</dbReference>
<feature type="region of interest" description="Disordered" evidence="10">
    <location>
        <begin position="299"/>
        <end position="344"/>
    </location>
</feature>
<dbReference type="Proteomes" id="UP000015101">
    <property type="component" value="Unassembled WGS sequence"/>
</dbReference>
<dbReference type="GO" id="GO:0005814">
    <property type="term" value="C:centriole"/>
    <property type="evidence" value="ECO:0000318"/>
    <property type="project" value="GO_Central"/>
</dbReference>
<dbReference type="InterPro" id="IPR038774">
    <property type="entry name" value="CEP162-like"/>
</dbReference>
<dbReference type="KEGG" id="hro:HELRODRAFT_188452"/>
<feature type="compositionally biased region" description="Acidic residues" evidence="10">
    <location>
        <begin position="191"/>
        <end position="203"/>
    </location>
</feature>
<evidence type="ECO:0000313" key="13">
    <source>
        <dbReference type="Proteomes" id="UP000015101"/>
    </source>
</evidence>
<dbReference type="EnsemblMetazoa" id="HelroT188452">
    <property type="protein sequence ID" value="HelroP188452"/>
    <property type="gene ID" value="HelroG188452"/>
</dbReference>
<accession>T1FQ02</accession>
<reference evidence="11 13" key="2">
    <citation type="journal article" date="2013" name="Nature">
        <title>Insights into bilaterian evolution from three spiralian genomes.</title>
        <authorList>
            <person name="Simakov O."/>
            <person name="Marletaz F."/>
            <person name="Cho S.J."/>
            <person name="Edsinger-Gonzales E."/>
            <person name="Havlak P."/>
            <person name="Hellsten U."/>
            <person name="Kuo D.H."/>
            <person name="Larsson T."/>
            <person name="Lv J."/>
            <person name="Arendt D."/>
            <person name="Savage R."/>
            <person name="Osoegawa K."/>
            <person name="de Jong P."/>
            <person name="Grimwood J."/>
            <person name="Chapman J.A."/>
            <person name="Shapiro H."/>
            <person name="Aerts A."/>
            <person name="Otillar R.P."/>
            <person name="Terry A.Y."/>
            <person name="Boore J.L."/>
            <person name="Grigoriev I.V."/>
            <person name="Lindberg D.R."/>
            <person name="Seaver E.C."/>
            <person name="Weisblat D.A."/>
            <person name="Putnam N.H."/>
            <person name="Rokhsar D.S."/>
        </authorList>
    </citation>
    <scope>NUCLEOTIDE SEQUENCE</scope>
</reference>
<dbReference type="CTD" id="20210899"/>
<feature type="region of interest" description="Disordered" evidence="10">
    <location>
        <begin position="936"/>
        <end position="979"/>
    </location>
</feature>
<keyword evidence="4" id="KW-0963">Cytoplasm</keyword>
<dbReference type="InParanoid" id="T1FQ02"/>
<feature type="compositionally biased region" description="Basic and acidic residues" evidence="10">
    <location>
        <begin position="874"/>
        <end position="896"/>
    </location>
</feature>
<feature type="compositionally biased region" description="Acidic residues" evidence="10">
    <location>
        <begin position="535"/>
        <end position="550"/>
    </location>
</feature>
<evidence type="ECO:0000313" key="11">
    <source>
        <dbReference type="EMBL" id="ESO06690.1"/>
    </source>
</evidence>
<feature type="compositionally biased region" description="Basic and acidic residues" evidence="10">
    <location>
        <begin position="936"/>
        <end position="947"/>
    </location>
</feature>
<keyword evidence="5" id="KW-0493">Microtubule</keyword>
<evidence type="ECO:0000256" key="6">
    <source>
        <dbReference type="ARBA" id="ARBA00022794"/>
    </source>
</evidence>
<dbReference type="OrthoDB" id="2157184at2759"/>
<feature type="region of interest" description="Disordered" evidence="10">
    <location>
        <begin position="177"/>
        <end position="233"/>
    </location>
</feature>
<evidence type="ECO:0000313" key="12">
    <source>
        <dbReference type="EnsemblMetazoa" id="HelroP188452"/>
    </source>
</evidence>
<dbReference type="PANTHER" id="PTHR34031">
    <property type="entry name" value="CENTROSOMAL PROTEIN OF 162 KDA"/>
    <property type="match status" value="1"/>
</dbReference>
<organism evidence="12 13">
    <name type="scientific">Helobdella robusta</name>
    <name type="common">Californian leech</name>
    <dbReference type="NCBI Taxonomy" id="6412"/>
    <lineage>
        <taxon>Eukaryota</taxon>
        <taxon>Metazoa</taxon>
        <taxon>Spiralia</taxon>
        <taxon>Lophotrochozoa</taxon>
        <taxon>Annelida</taxon>
        <taxon>Clitellata</taxon>
        <taxon>Hirudinea</taxon>
        <taxon>Rhynchobdellida</taxon>
        <taxon>Glossiphoniidae</taxon>
        <taxon>Helobdella</taxon>
    </lineage>
</organism>
<dbReference type="GeneID" id="20210899"/>
<feature type="coiled-coil region" evidence="9">
    <location>
        <begin position="993"/>
        <end position="1121"/>
    </location>
</feature>
<gene>
    <name evidence="12" type="primary">20210899</name>
    <name evidence="11" type="ORF">HELRODRAFT_188452</name>
</gene>
<evidence type="ECO:0000256" key="7">
    <source>
        <dbReference type="ARBA" id="ARBA00023054"/>
    </source>
</evidence>
<proteinExistence type="inferred from homology"/>
<feature type="compositionally biased region" description="Polar residues" evidence="10">
    <location>
        <begin position="507"/>
        <end position="516"/>
    </location>
</feature>
<feature type="compositionally biased region" description="Polar residues" evidence="10">
    <location>
        <begin position="440"/>
        <end position="478"/>
    </location>
</feature>
<protein>
    <recommendedName>
        <fullName evidence="3">Centrosomal protein of 162 kDa</fullName>
    </recommendedName>
</protein>
<reference evidence="12" key="3">
    <citation type="submission" date="2015-06" db="UniProtKB">
        <authorList>
            <consortium name="EnsemblMetazoa"/>
        </authorList>
    </citation>
    <scope>IDENTIFICATION</scope>
</reference>
<reference evidence="13" key="1">
    <citation type="submission" date="2012-12" db="EMBL/GenBank/DDBJ databases">
        <authorList>
            <person name="Hellsten U."/>
            <person name="Grimwood J."/>
            <person name="Chapman J.A."/>
            <person name="Shapiro H."/>
            <person name="Aerts A."/>
            <person name="Otillar R.P."/>
            <person name="Terry A.Y."/>
            <person name="Boore J.L."/>
            <person name="Simakov O."/>
            <person name="Marletaz F."/>
            <person name="Cho S.-J."/>
            <person name="Edsinger-Gonzales E."/>
            <person name="Havlak P."/>
            <person name="Kuo D.-H."/>
            <person name="Larsson T."/>
            <person name="Lv J."/>
            <person name="Arendt D."/>
            <person name="Savage R."/>
            <person name="Osoegawa K."/>
            <person name="de Jong P."/>
            <person name="Lindberg D.R."/>
            <person name="Seaver E.C."/>
            <person name="Weisblat D.A."/>
            <person name="Putnam N.H."/>
            <person name="Grigoriev I.V."/>
            <person name="Rokhsar D.S."/>
        </authorList>
    </citation>
    <scope>NUCLEOTIDE SEQUENCE</scope>
</reference>
<evidence type="ECO:0000256" key="10">
    <source>
        <dbReference type="SAM" id="MobiDB-lite"/>
    </source>
</evidence>
<feature type="compositionally biased region" description="Basic and acidic residues" evidence="10">
    <location>
        <begin position="204"/>
        <end position="217"/>
    </location>
</feature>
<keyword evidence="7 9" id="KW-0175">Coiled coil</keyword>
<evidence type="ECO:0000256" key="4">
    <source>
        <dbReference type="ARBA" id="ARBA00022490"/>
    </source>
</evidence>
<keyword evidence="8" id="KW-0206">Cytoskeleton</keyword>
<keyword evidence="13" id="KW-1185">Reference proteome</keyword>
<feature type="compositionally biased region" description="Low complexity" evidence="10">
    <location>
        <begin position="738"/>
        <end position="773"/>
    </location>
</feature>